<dbReference type="InterPro" id="IPR042236">
    <property type="entry name" value="PI3K_accessory_sf"/>
</dbReference>
<dbReference type="GO" id="GO:0000407">
    <property type="term" value="C:phagophore assembly site"/>
    <property type="evidence" value="ECO:0007669"/>
    <property type="project" value="TreeGrafter"/>
</dbReference>
<dbReference type="InterPro" id="IPR001263">
    <property type="entry name" value="PI3K_accessory_dom"/>
</dbReference>
<evidence type="ECO:0000256" key="1">
    <source>
        <dbReference type="SAM" id="MobiDB-lite"/>
    </source>
</evidence>
<dbReference type="Gene3D" id="3.30.1010.10">
    <property type="entry name" value="Phosphatidylinositol 3-kinase Catalytic Subunit, Chain A, domain 4"/>
    <property type="match status" value="1"/>
</dbReference>
<reference evidence="3" key="1">
    <citation type="submission" date="2013-03" db="EMBL/GenBank/DDBJ databases">
        <title>Immune-Related transcriptome of Coptotermes formosanus Shiraki workers: the defense mechanism.</title>
        <authorList>
            <person name="Hussain A."/>
            <person name="Li Y.F."/>
            <person name="Wen S.Y."/>
        </authorList>
    </citation>
    <scope>NUCLEOTIDE SEQUENCE</scope>
</reference>
<dbReference type="AlphaFoldDB" id="R4UK80"/>
<protein>
    <submittedName>
        <fullName evidence="3">Phosphatidylinositol 3-kinase catalytic subunit type 3</fullName>
    </submittedName>
</protein>
<sequence length="287" mass="32824">MGMDVEDALELLSSNFTHPAVRRYAVSRLRQAPDEDLLLYLLQLVQALKYENFNEIKEGYNRLLPGRDASVSSQEDTQSEQTTIKETREPVETTMKKSLSFNPSDQGVRSDEGSAAVARSNSLLDSLVQNSPPEQRVSRLETGQGNQRGPEREDTSQDLATFLIQRACQNSTLANYFYWYLLIECVDQETAVKQDSKVREMYLTVMKTFSQTLLKGNADWQKRRNFLSRQQTFIDKLVRLVKTVARESGNRKKKTERLQALLADPEAFKINFASFEPLPFPLDPEVQ</sequence>
<dbReference type="Pfam" id="PF00613">
    <property type="entry name" value="PI3Ka"/>
    <property type="match status" value="1"/>
</dbReference>
<feature type="compositionally biased region" description="Polar residues" evidence="1">
    <location>
        <begin position="70"/>
        <end position="82"/>
    </location>
</feature>
<dbReference type="GO" id="GO:0034272">
    <property type="term" value="C:phosphatidylinositol 3-kinase complex, class III, type II"/>
    <property type="evidence" value="ECO:0007669"/>
    <property type="project" value="TreeGrafter"/>
</dbReference>
<dbReference type="PROSITE" id="PS51545">
    <property type="entry name" value="PIK_HELICAL"/>
    <property type="match status" value="1"/>
</dbReference>
<dbReference type="PANTHER" id="PTHR10048">
    <property type="entry name" value="PHOSPHATIDYLINOSITOL KINASE"/>
    <property type="match status" value="1"/>
</dbReference>
<keyword evidence="3" id="KW-0808">Transferase</keyword>
<feature type="compositionally biased region" description="Basic and acidic residues" evidence="1">
    <location>
        <begin position="83"/>
        <end position="95"/>
    </location>
</feature>
<dbReference type="GO" id="GO:0048015">
    <property type="term" value="P:phosphatidylinositol-mediated signaling"/>
    <property type="evidence" value="ECO:0007669"/>
    <property type="project" value="TreeGrafter"/>
</dbReference>
<feature type="compositionally biased region" description="Polar residues" evidence="1">
    <location>
        <begin position="96"/>
        <end position="107"/>
    </location>
</feature>
<dbReference type="GO" id="GO:0005768">
    <property type="term" value="C:endosome"/>
    <property type="evidence" value="ECO:0007669"/>
    <property type="project" value="TreeGrafter"/>
</dbReference>
<evidence type="ECO:0000313" key="3">
    <source>
        <dbReference type="EMBL" id="AGM32504.1"/>
    </source>
</evidence>
<accession>R4UK80</accession>
<dbReference type="GO" id="GO:0016303">
    <property type="term" value="F:1-phosphatidylinositol-3-kinase activity"/>
    <property type="evidence" value="ECO:0007669"/>
    <property type="project" value="TreeGrafter"/>
</dbReference>
<dbReference type="GO" id="GO:0005777">
    <property type="term" value="C:peroxisome"/>
    <property type="evidence" value="ECO:0007669"/>
    <property type="project" value="TreeGrafter"/>
</dbReference>
<dbReference type="InterPro" id="IPR015433">
    <property type="entry name" value="PI3/4_kinase"/>
</dbReference>
<dbReference type="InterPro" id="IPR016024">
    <property type="entry name" value="ARM-type_fold"/>
</dbReference>
<dbReference type="PANTHER" id="PTHR10048:SF7">
    <property type="entry name" value="PHOSPHATIDYLINOSITOL 3-KINASE CATALYTIC SUBUNIT TYPE 3"/>
    <property type="match status" value="1"/>
</dbReference>
<dbReference type="GO" id="GO:0006897">
    <property type="term" value="P:endocytosis"/>
    <property type="evidence" value="ECO:0007669"/>
    <property type="project" value="TreeGrafter"/>
</dbReference>
<keyword evidence="3" id="KW-0418">Kinase</keyword>
<dbReference type="Gene3D" id="1.25.40.70">
    <property type="entry name" value="Phosphatidylinositol 3-kinase, accessory domain (PIK)"/>
    <property type="match status" value="1"/>
</dbReference>
<dbReference type="SUPFAM" id="SSF48371">
    <property type="entry name" value="ARM repeat"/>
    <property type="match status" value="1"/>
</dbReference>
<name>R4UK80_COPFO</name>
<dbReference type="EMBL" id="KC740680">
    <property type="protein sequence ID" value="AGM32504.1"/>
    <property type="molecule type" value="mRNA"/>
</dbReference>
<dbReference type="GO" id="GO:0000045">
    <property type="term" value="P:autophagosome assembly"/>
    <property type="evidence" value="ECO:0007669"/>
    <property type="project" value="TreeGrafter"/>
</dbReference>
<dbReference type="GO" id="GO:0034271">
    <property type="term" value="C:phosphatidylinositol 3-kinase complex, class III, type I"/>
    <property type="evidence" value="ECO:0007669"/>
    <property type="project" value="TreeGrafter"/>
</dbReference>
<feature type="compositionally biased region" description="Polar residues" evidence="1">
    <location>
        <begin position="119"/>
        <end position="133"/>
    </location>
</feature>
<dbReference type="SMART" id="SM00145">
    <property type="entry name" value="PI3Ka"/>
    <property type="match status" value="1"/>
</dbReference>
<feature type="region of interest" description="Disordered" evidence="1">
    <location>
        <begin position="66"/>
        <end position="154"/>
    </location>
</feature>
<feature type="domain" description="PIK helical" evidence="2">
    <location>
        <begin position="1"/>
        <end position="205"/>
    </location>
</feature>
<evidence type="ECO:0000259" key="2">
    <source>
        <dbReference type="PROSITE" id="PS51545"/>
    </source>
</evidence>
<organism evidence="3">
    <name type="scientific">Coptotermes formosanus</name>
    <name type="common">Formosan subterranean termite</name>
    <dbReference type="NCBI Taxonomy" id="36987"/>
    <lineage>
        <taxon>Eukaryota</taxon>
        <taxon>Metazoa</taxon>
        <taxon>Ecdysozoa</taxon>
        <taxon>Arthropoda</taxon>
        <taxon>Hexapoda</taxon>
        <taxon>Insecta</taxon>
        <taxon>Pterygota</taxon>
        <taxon>Neoptera</taxon>
        <taxon>Polyneoptera</taxon>
        <taxon>Dictyoptera</taxon>
        <taxon>Blattodea</taxon>
        <taxon>Blattoidea</taxon>
        <taxon>Termitoidae</taxon>
        <taxon>Rhinotermitidae</taxon>
        <taxon>Coptotermes</taxon>
    </lineage>
</organism>
<proteinExistence type="evidence at transcript level"/>